<dbReference type="Proteomes" id="UP000029120">
    <property type="component" value="Chromosome 7"/>
</dbReference>
<dbReference type="Pfam" id="PF24626">
    <property type="entry name" value="SH3_Tf2-1"/>
    <property type="match status" value="1"/>
</dbReference>
<name>A0A087GIE8_ARAAL</name>
<keyword evidence="3" id="KW-1185">Reference proteome</keyword>
<feature type="domain" description="Tf2-1-like SH3-like" evidence="1">
    <location>
        <begin position="11"/>
        <end position="64"/>
    </location>
</feature>
<evidence type="ECO:0000313" key="2">
    <source>
        <dbReference type="EMBL" id="KFK29650.1"/>
    </source>
</evidence>
<organism evidence="2 3">
    <name type="scientific">Arabis alpina</name>
    <name type="common">Alpine rock-cress</name>
    <dbReference type="NCBI Taxonomy" id="50452"/>
    <lineage>
        <taxon>Eukaryota</taxon>
        <taxon>Viridiplantae</taxon>
        <taxon>Streptophyta</taxon>
        <taxon>Embryophyta</taxon>
        <taxon>Tracheophyta</taxon>
        <taxon>Spermatophyta</taxon>
        <taxon>Magnoliopsida</taxon>
        <taxon>eudicotyledons</taxon>
        <taxon>Gunneridae</taxon>
        <taxon>Pentapetalae</taxon>
        <taxon>rosids</taxon>
        <taxon>malvids</taxon>
        <taxon>Brassicales</taxon>
        <taxon>Brassicaceae</taxon>
        <taxon>Arabideae</taxon>
        <taxon>Arabis</taxon>
    </lineage>
</organism>
<gene>
    <name evidence="2" type="ordered locus">AALP_Aa7g160900</name>
</gene>
<dbReference type="OrthoDB" id="1111071at2759"/>
<accession>A0A087GIE8</accession>
<evidence type="ECO:0000313" key="3">
    <source>
        <dbReference type="Proteomes" id="UP000029120"/>
    </source>
</evidence>
<dbReference type="InterPro" id="IPR056924">
    <property type="entry name" value="SH3_Tf2-1"/>
</dbReference>
<dbReference type="EMBL" id="CM002875">
    <property type="protein sequence ID" value="KFK29650.1"/>
    <property type="molecule type" value="Genomic_DNA"/>
</dbReference>
<proteinExistence type="predicted"/>
<dbReference type="AlphaFoldDB" id="A0A087GIE8"/>
<reference evidence="3" key="1">
    <citation type="journal article" date="2015" name="Nat. Plants">
        <title>Genome expansion of Arabis alpina linked with retrotransposition and reduced symmetric DNA methylation.</title>
        <authorList>
            <person name="Willing E.M."/>
            <person name="Rawat V."/>
            <person name="Mandakova T."/>
            <person name="Maumus F."/>
            <person name="James G.V."/>
            <person name="Nordstroem K.J."/>
            <person name="Becker C."/>
            <person name="Warthmann N."/>
            <person name="Chica C."/>
            <person name="Szarzynska B."/>
            <person name="Zytnicki M."/>
            <person name="Albani M.C."/>
            <person name="Kiefer C."/>
            <person name="Bergonzi S."/>
            <person name="Castaings L."/>
            <person name="Mateos J.L."/>
            <person name="Berns M.C."/>
            <person name="Bujdoso N."/>
            <person name="Piofczyk T."/>
            <person name="de Lorenzo L."/>
            <person name="Barrero-Sicilia C."/>
            <person name="Mateos I."/>
            <person name="Piednoel M."/>
            <person name="Hagmann J."/>
            <person name="Chen-Min-Tao R."/>
            <person name="Iglesias-Fernandez R."/>
            <person name="Schuster S.C."/>
            <person name="Alonso-Blanco C."/>
            <person name="Roudier F."/>
            <person name="Carbonero P."/>
            <person name="Paz-Ares J."/>
            <person name="Davis S.J."/>
            <person name="Pecinka A."/>
            <person name="Quesneville H."/>
            <person name="Colot V."/>
            <person name="Lysak M.A."/>
            <person name="Weigel D."/>
            <person name="Coupland G."/>
            <person name="Schneeberger K."/>
        </authorList>
    </citation>
    <scope>NUCLEOTIDE SEQUENCE [LARGE SCALE GENOMIC DNA]</scope>
    <source>
        <strain evidence="3">cv. Pajares</strain>
    </source>
</reference>
<dbReference type="PANTHER" id="PTHR35046">
    <property type="entry name" value="ZINC KNUCKLE (CCHC-TYPE) FAMILY PROTEIN"/>
    <property type="match status" value="1"/>
</dbReference>
<sequence length="147" mass="17204">MHRRRLVFEVGDLVWVVLTRDRMRTGTYNKLKAKKIGPVEVLERINDNAYRLRLPPDITTSDSFVLLFGSSRFQTPVISDFRLDNFGDTRGTDLQQWLVTLMVVLSMSEKKDSCRMLSATELTMIFRCLFLHHHVCPLVLNLQHVYY</sequence>
<dbReference type="eggNOG" id="KOG0017">
    <property type="taxonomic scope" value="Eukaryota"/>
</dbReference>
<protein>
    <recommendedName>
        <fullName evidence="1">Tf2-1-like SH3-like domain-containing protein</fullName>
    </recommendedName>
</protein>
<dbReference type="Gramene" id="KFK29650">
    <property type="protein sequence ID" value="KFK29650"/>
    <property type="gene ID" value="AALP_AA7G160900"/>
</dbReference>
<dbReference type="PANTHER" id="PTHR35046:SF18">
    <property type="entry name" value="RNA-DIRECTED DNA POLYMERASE"/>
    <property type="match status" value="1"/>
</dbReference>
<evidence type="ECO:0000259" key="1">
    <source>
        <dbReference type="Pfam" id="PF24626"/>
    </source>
</evidence>